<dbReference type="InterPro" id="IPR050248">
    <property type="entry name" value="Polysacc_deacetylase_ArnD"/>
</dbReference>
<dbReference type="InterPro" id="IPR002509">
    <property type="entry name" value="NODB_dom"/>
</dbReference>
<dbReference type="RefSeq" id="WP_072989244.1">
    <property type="nucleotide sequence ID" value="NZ_FQYU01000001.1"/>
</dbReference>
<proteinExistence type="predicted"/>
<organism evidence="3 4">
    <name type="scientific">Pseudozobellia thermophila</name>
    <dbReference type="NCBI Taxonomy" id="192903"/>
    <lineage>
        <taxon>Bacteria</taxon>
        <taxon>Pseudomonadati</taxon>
        <taxon>Bacteroidota</taxon>
        <taxon>Flavobacteriia</taxon>
        <taxon>Flavobacteriales</taxon>
        <taxon>Flavobacteriaceae</taxon>
        <taxon>Pseudozobellia</taxon>
    </lineage>
</organism>
<protein>
    <submittedName>
        <fullName evidence="3">Peptidoglycan/xylan/chitin deacetylase, PgdA/CDA1 family</fullName>
    </submittedName>
</protein>
<dbReference type="EMBL" id="FQYU01000001">
    <property type="protein sequence ID" value="SHI66928.1"/>
    <property type="molecule type" value="Genomic_DNA"/>
</dbReference>
<keyword evidence="4" id="KW-1185">Reference proteome</keyword>
<reference evidence="4" key="1">
    <citation type="submission" date="2016-11" db="EMBL/GenBank/DDBJ databases">
        <authorList>
            <person name="Varghese N."/>
            <person name="Submissions S."/>
        </authorList>
    </citation>
    <scope>NUCLEOTIDE SEQUENCE [LARGE SCALE GENOMIC DNA]</scope>
    <source>
        <strain evidence="4">DSM 19858</strain>
    </source>
</reference>
<dbReference type="GO" id="GO:0005975">
    <property type="term" value="P:carbohydrate metabolic process"/>
    <property type="evidence" value="ECO:0007669"/>
    <property type="project" value="InterPro"/>
</dbReference>
<evidence type="ECO:0000259" key="2">
    <source>
        <dbReference type="PROSITE" id="PS51677"/>
    </source>
</evidence>
<dbReference type="Pfam" id="PF01522">
    <property type="entry name" value="Polysacc_deac_1"/>
    <property type="match status" value="1"/>
</dbReference>
<evidence type="ECO:0000313" key="4">
    <source>
        <dbReference type="Proteomes" id="UP000184543"/>
    </source>
</evidence>
<accession>A0A1M6D1Q9</accession>
<sequence length="275" mass="30640">MTHIISNQRTALKPLLFALLALSYLFVSAQETGAFPWPDGKTMAISLTWDDGRKSQVETGTPLLDKYGVKATFYVVPSLVEEALPGWQTAVKNGHEIGNHSLLHPCSGNFLWAREVALEEYTLARMNEELGKANEKVRQLLNVTPTEFAYPCGQTFVGRGRETQSYVPLVTDRFVSGRTWLDEVPNDPAYCDLAQLTGVEMDGKDFDEIKALIETARKDGLWLILAGHDIGEKNIQTTEVEMLNRLLPYLQDPANGIWVAPVGEISAYVKEKRGL</sequence>
<dbReference type="GO" id="GO:0016810">
    <property type="term" value="F:hydrolase activity, acting on carbon-nitrogen (but not peptide) bonds"/>
    <property type="evidence" value="ECO:0007669"/>
    <property type="project" value="InterPro"/>
</dbReference>
<dbReference type="Proteomes" id="UP000184543">
    <property type="component" value="Unassembled WGS sequence"/>
</dbReference>
<dbReference type="PROSITE" id="PS51677">
    <property type="entry name" value="NODB"/>
    <property type="match status" value="1"/>
</dbReference>
<name>A0A1M6D1Q9_9FLAO</name>
<feature type="chain" id="PRO_5012048018" evidence="1">
    <location>
        <begin position="30"/>
        <end position="275"/>
    </location>
</feature>
<evidence type="ECO:0000256" key="1">
    <source>
        <dbReference type="SAM" id="SignalP"/>
    </source>
</evidence>
<gene>
    <name evidence="3" type="ORF">SAMN04488513_101946</name>
</gene>
<feature type="domain" description="NodB homology" evidence="2">
    <location>
        <begin position="43"/>
        <end position="260"/>
    </location>
</feature>
<dbReference type="SUPFAM" id="SSF88713">
    <property type="entry name" value="Glycoside hydrolase/deacetylase"/>
    <property type="match status" value="1"/>
</dbReference>
<dbReference type="AlphaFoldDB" id="A0A1M6D1Q9"/>
<evidence type="ECO:0000313" key="3">
    <source>
        <dbReference type="EMBL" id="SHI66928.1"/>
    </source>
</evidence>
<dbReference type="PANTHER" id="PTHR10587">
    <property type="entry name" value="GLYCOSYL TRANSFERASE-RELATED"/>
    <property type="match status" value="1"/>
</dbReference>
<dbReference type="STRING" id="192903.SAMN04488513_101946"/>
<dbReference type="InterPro" id="IPR011330">
    <property type="entry name" value="Glyco_hydro/deAcase_b/a-brl"/>
</dbReference>
<feature type="signal peptide" evidence="1">
    <location>
        <begin position="1"/>
        <end position="29"/>
    </location>
</feature>
<keyword evidence="1" id="KW-0732">Signal</keyword>
<dbReference type="Gene3D" id="3.20.20.370">
    <property type="entry name" value="Glycoside hydrolase/deacetylase"/>
    <property type="match status" value="1"/>
</dbReference>
<dbReference type="CDD" id="cd10967">
    <property type="entry name" value="CE4_GLA_like_6s"/>
    <property type="match status" value="1"/>
</dbReference>